<feature type="transmembrane region" description="Helical" evidence="5">
    <location>
        <begin position="161"/>
        <end position="183"/>
    </location>
</feature>
<dbReference type="Pfam" id="PF13639">
    <property type="entry name" value="zf-RING_2"/>
    <property type="match status" value="1"/>
</dbReference>
<reference evidence="7 8" key="1">
    <citation type="submission" date="2016-03" db="EMBL/GenBank/DDBJ databases">
        <title>Cyphomyrmex costatus WGS genome.</title>
        <authorList>
            <person name="Nygaard S."/>
            <person name="Hu H."/>
            <person name="Boomsma J."/>
            <person name="Zhang G."/>
        </authorList>
    </citation>
    <scope>NUCLEOTIDE SEQUENCE [LARGE SCALE GENOMIC DNA]</scope>
    <source>
        <strain evidence="7">MS0001</strain>
        <tissue evidence="7">Whole body</tissue>
    </source>
</reference>
<keyword evidence="1 3" id="KW-0479">Metal-binding</keyword>
<keyword evidence="5" id="KW-0812">Transmembrane</keyword>
<name>A0A195CUE9_9HYME</name>
<evidence type="ECO:0000256" key="5">
    <source>
        <dbReference type="SAM" id="Phobius"/>
    </source>
</evidence>
<dbReference type="AlphaFoldDB" id="A0A195CUE9"/>
<dbReference type="Proteomes" id="UP000078542">
    <property type="component" value="Unassembled WGS sequence"/>
</dbReference>
<evidence type="ECO:0000256" key="4">
    <source>
        <dbReference type="SAM" id="Coils"/>
    </source>
</evidence>
<dbReference type="STRING" id="456900.A0A195CUE9"/>
<gene>
    <name evidence="7" type="ORF">ALC62_05051</name>
</gene>
<sequence length="184" mass="21801">MNVSCAICRELLTPFDDICCTLCGHIFHYACLQSWLKRSKTCPQCRVKTTNQRLKRIYLNFSNDDNVVKDSVSLQNEVDILNVQLKLRNHELNELTKDNVKSRNEIAHLKQKIFEVEHKISSTNKIILIQKGQIKCYELLCSNIKEENEKLKEKIKYFQKYIYCSIYFIDYIIDVQFSSFYLIL</sequence>
<evidence type="ECO:0000259" key="6">
    <source>
        <dbReference type="PROSITE" id="PS50089"/>
    </source>
</evidence>
<protein>
    <submittedName>
        <fullName evidence="7">TRAF-interacting protein</fullName>
    </submittedName>
</protein>
<keyword evidence="1 3" id="KW-0863">Zinc-finger</keyword>
<evidence type="ECO:0000313" key="7">
    <source>
        <dbReference type="EMBL" id="KYN04285.1"/>
    </source>
</evidence>
<keyword evidence="5" id="KW-0472">Membrane</keyword>
<dbReference type="GO" id="GO:0090734">
    <property type="term" value="C:site of DNA damage"/>
    <property type="evidence" value="ECO:0007669"/>
    <property type="project" value="TreeGrafter"/>
</dbReference>
<accession>A0A195CUE9</accession>
<dbReference type="GO" id="GO:0008270">
    <property type="term" value="F:zinc ion binding"/>
    <property type="evidence" value="ECO:0007669"/>
    <property type="project" value="UniProtKB-KW"/>
</dbReference>
<dbReference type="InterPro" id="IPR001841">
    <property type="entry name" value="Znf_RING"/>
</dbReference>
<dbReference type="SUPFAM" id="SSF57850">
    <property type="entry name" value="RING/U-box"/>
    <property type="match status" value="1"/>
</dbReference>
<evidence type="ECO:0000313" key="8">
    <source>
        <dbReference type="Proteomes" id="UP000078542"/>
    </source>
</evidence>
<dbReference type="PANTHER" id="PTHR46569:SF1">
    <property type="entry name" value="E3 UBIQUITIN-PROTEIN LIGASE RFWD3-RELATED"/>
    <property type="match status" value="1"/>
</dbReference>
<keyword evidence="4" id="KW-0175">Coiled coil</keyword>
<proteinExistence type="predicted"/>
<dbReference type="SMART" id="SM00184">
    <property type="entry name" value="RING"/>
    <property type="match status" value="1"/>
</dbReference>
<dbReference type="GO" id="GO:0005634">
    <property type="term" value="C:nucleus"/>
    <property type="evidence" value="ECO:0007669"/>
    <property type="project" value="TreeGrafter"/>
</dbReference>
<dbReference type="PANTHER" id="PTHR46569">
    <property type="entry name" value="E3 UBIQUITIN-PROTEIN LIGASE TRAIP"/>
    <property type="match status" value="1"/>
</dbReference>
<dbReference type="GO" id="GO:0031297">
    <property type="term" value="P:replication fork processing"/>
    <property type="evidence" value="ECO:0007669"/>
    <property type="project" value="TreeGrafter"/>
</dbReference>
<evidence type="ECO:0000256" key="3">
    <source>
        <dbReference type="PROSITE-ProRule" id="PRU00175"/>
    </source>
</evidence>
<keyword evidence="2" id="KW-0862">Zinc</keyword>
<keyword evidence="5" id="KW-1133">Transmembrane helix</keyword>
<dbReference type="EMBL" id="KQ977279">
    <property type="protein sequence ID" value="KYN04285.1"/>
    <property type="molecule type" value="Genomic_DNA"/>
</dbReference>
<feature type="domain" description="RING-type" evidence="6">
    <location>
        <begin position="5"/>
        <end position="46"/>
    </location>
</feature>
<feature type="coiled-coil region" evidence="4">
    <location>
        <begin position="92"/>
        <end position="154"/>
    </location>
</feature>
<evidence type="ECO:0000256" key="2">
    <source>
        <dbReference type="ARBA" id="ARBA00022833"/>
    </source>
</evidence>
<dbReference type="GO" id="GO:0061630">
    <property type="term" value="F:ubiquitin protein ligase activity"/>
    <property type="evidence" value="ECO:0007669"/>
    <property type="project" value="TreeGrafter"/>
</dbReference>
<dbReference type="Gene3D" id="3.30.40.10">
    <property type="entry name" value="Zinc/RING finger domain, C3HC4 (zinc finger)"/>
    <property type="match status" value="1"/>
</dbReference>
<organism evidence="7 8">
    <name type="scientific">Cyphomyrmex costatus</name>
    <dbReference type="NCBI Taxonomy" id="456900"/>
    <lineage>
        <taxon>Eukaryota</taxon>
        <taxon>Metazoa</taxon>
        <taxon>Ecdysozoa</taxon>
        <taxon>Arthropoda</taxon>
        <taxon>Hexapoda</taxon>
        <taxon>Insecta</taxon>
        <taxon>Pterygota</taxon>
        <taxon>Neoptera</taxon>
        <taxon>Endopterygota</taxon>
        <taxon>Hymenoptera</taxon>
        <taxon>Apocrita</taxon>
        <taxon>Aculeata</taxon>
        <taxon>Formicoidea</taxon>
        <taxon>Formicidae</taxon>
        <taxon>Myrmicinae</taxon>
        <taxon>Cyphomyrmex</taxon>
    </lineage>
</organism>
<dbReference type="InterPro" id="IPR013083">
    <property type="entry name" value="Znf_RING/FYVE/PHD"/>
</dbReference>
<evidence type="ECO:0000256" key="1">
    <source>
        <dbReference type="ARBA" id="ARBA00022771"/>
    </source>
</evidence>
<dbReference type="InterPro" id="IPR052639">
    <property type="entry name" value="TRAIP_ubiq-protein_ligase"/>
</dbReference>
<dbReference type="PROSITE" id="PS50089">
    <property type="entry name" value="ZF_RING_2"/>
    <property type="match status" value="1"/>
</dbReference>
<dbReference type="GO" id="GO:0016567">
    <property type="term" value="P:protein ubiquitination"/>
    <property type="evidence" value="ECO:0007669"/>
    <property type="project" value="TreeGrafter"/>
</dbReference>
<keyword evidence="8" id="KW-1185">Reference proteome</keyword>